<evidence type="ECO:0000256" key="1">
    <source>
        <dbReference type="SAM" id="MobiDB-lite"/>
    </source>
</evidence>
<feature type="compositionally biased region" description="Polar residues" evidence="1">
    <location>
        <begin position="44"/>
        <end position="54"/>
    </location>
</feature>
<proteinExistence type="predicted"/>
<accession>A0A9P7G812</accession>
<organism evidence="2 3">
    <name type="scientific">Asterophora parasitica</name>
    <dbReference type="NCBI Taxonomy" id="117018"/>
    <lineage>
        <taxon>Eukaryota</taxon>
        <taxon>Fungi</taxon>
        <taxon>Dikarya</taxon>
        <taxon>Basidiomycota</taxon>
        <taxon>Agaricomycotina</taxon>
        <taxon>Agaricomycetes</taxon>
        <taxon>Agaricomycetidae</taxon>
        <taxon>Agaricales</taxon>
        <taxon>Tricholomatineae</taxon>
        <taxon>Lyophyllaceae</taxon>
        <taxon>Asterophora</taxon>
    </lineage>
</organism>
<dbReference type="EMBL" id="JABCKV010000068">
    <property type="protein sequence ID" value="KAG5644480.1"/>
    <property type="molecule type" value="Genomic_DNA"/>
</dbReference>
<reference evidence="2" key="1">
    <citation type="submission" date="2020-07" db="EMBL/GenBank/DDBJ databases">
        <authorList>
            <person name="Nieuwenhuis M."/>
            <person name="Van De Peppel L.J.J."/>
        </authorList>
    </citation>
    <scope>NUCLEOTIDE SEQUENCE</scope>
    <source>
        <strain evidence="2">AP01</strain>
        <tissue evidence="2">Mycelium</tissue>
    </source>
</reference>
<name>A0A9P7G812_9AGAR</name>
<evidence type="ECO:0000313" key="2">
    <source>
        <dbReference type="EMBL" id="KAG5644480.1"/>
    </source>
</evidence>
<sequence>MAPNIHCLITSPVSRSPEELLLDSPPRNGPDFPIEDLVERDVQSFYSSPESQLGQVVCSDDSQDSISKPQELSQDTSGWSQWTNHSDLESQGMNVDRPETTAPVAGAGSAVDSLSPGAMQDDVSYDADKDYETELNDAAGGLESVPLLVACIVSLVARCACRYMSGLAAEASPHF</sequence>
<dbReference type="Proteomes" id="UP000775547">
    <property type="component" value="Unassembled WGS sequence"/>
</dbReference>
<feature type="compositionally biased region" description="Polar residues" evidence="1">
    <location>
        <begin position="64"/>
        <end position="93"/>
    </location>
</feature>
<keyword evidence="3" id="KW-1185">Reference proteome</keyword>
<evidence type="ECO:0000313" key="3">
    <source>
        <dbReference type="Proteomes" id="UP000775547"/>
    </source>
</evidence>
<gene>
    <name evidence="2" type="ORF">DXG03_008307</name>
</gene>
<dbReference type="AlphaFoldDB" id="A0A9P7G812"/>
<comment type="caution">
    <text evidence="2">The sequence shown here is derived from an EMBL/GenBank/DDBJ whole genome shotgun (WGS) entry which is preliminary data.</text>
</comment>
<reference evidence="2" key="2">
    <citation type="submission" date="2021-10" db="EMBL/GenBank/DDBJ databases">
        <title>Phylogenomics reveals ancestral predisposition of the termite-cultivated fungus Termitomyces towards a domesticated lifestyle.</title>
        <authorList>
            <person name="Auxier B."/>
            <person name="Grum-Grzhimaylo A."/>
            <person name="Cardenas M.E."/>
            <person name="Lodge J.D."/>
            <person name="Laessoe T."/>
            <person name="Pedersen O."/>
            <person name="Smith M.E."/>
            <person name="Kuyper T.W."/>
            <person name="Franco-Molano E.A."/>
            <person name="Baroni T.J."/>
            <person name="Aanen D.K."/>
        </authorList>
    </citation>
    <scope>NUCLEOTIDE SEQUENCE</scope>
    <source>
        <strain evidence="2">AP01</strain>
        <tissue evidence="2">Mycelium</tissue>
    </source>
</reference>
<feature type="region of interest" description="Disordered" evidence="1">
    <location>
        <begin position="9"/>
        <end position="118"/>
    </location>
</feature>
<protein>
    <submittedName>
        <fullName evidence="2">Uncharacterized protein</fullName>
    </submittedName>
</protein>